<dbReference type="Proteomes" id="UP000663860">
    <property type="component" value="Unassembled WGS sequence"/>
</dbReference>
<protein>
    <submittedName>
        <fullName evidence="1">Uncharacterized protein</fullName>
    </submittedName>
</protein>
<evidence type="ECO:0000313" key="2">
    <source>
        <dbReference type="Proteomes" id="UP000663860"/>
    </source>
</evidence>
<gene>
    <name evidence="1" type="ORF">IZO911_LOCUS37749</name>
</gene>
<reference evidence="1" key="1">
    <citation type="submission" date="2021-02" db="EMBL/GenBank/DDBJ databases">
        <authorList>
            <person name="Nowell W R."/>
        </authorList>
    </citation>
    <scope>NUCLEOTIDE SEQUENCE</scope>
</reference>
<comment type="caution">
    <text evidence="1">The sequence shown here is derived from an EMBL/GenBank/DDBJ whole genome shotgun (WGS) entry which is preliminary data.</text>
</comment>
<evidence type="ECO:0000313" key="1">
    <source>
        <dbReference type="EMBL" id="CAF1368949.1"/>
    </source>
</evidence>
<accession>A0A815IT15</accession>
<dbReference type="AlphaFoldDB" id="A0A815IT15"/>
<dbReference type="EMBL" id="CAJNOE010000979">
    <property type="protein sequence ID" value="CAF1368949.1"/>
    <property type="molecule type" value="Genomic_DNA"/>
</dbReference>
<sequence length="113" mass="13149">MLVALAFSSNCYMIQNPGNTDKDSLLLGTFRLLGSQNVYIELMWKYLMYRYDYQYSVNRFSNLIGQVLGALKLSFNMYENNRTLQNFINDIMEQIQTSFSSSDEAITPLWGKK</sequence>
<name>A0A815IT15_9BILA</name>
<proteinExistence type="predicted"/>
<organism evidence="1 2">
    <name type="scientific">Adineta steineri</name>
    <dbReference type="NCBI Taxonomy" id="433720"/>
    <lineage>
        <taxon>Eukaryota</taxon>
        <taxon>Metazoa</taxon>
        <taxon>Spiralia</taxon>
        <taxon>Gnathifera</taxon>
        <taxon>Rotifera</taxon>
        <taxon>Eurotatoria</taxon>
        <taxon>Bdelloidea</taxon>
        <taxon>Adinetida</taxon>
        <taxon>Adinetidae</taxon>
        <taxon>Adineta</taxon>
    </lineage>
</organism>